<dbReference type="EMBL" id="JOKJ01000020">
    <property type="protein sequence ID" value="KEQ05393.1"/>
    <property type="molecule type" value="Genomic_DNA"/>
</dbReference>
<name>A0A922NZJ8_9HYPH</name>
<gene>
    <name evidence="1" type="ORF">GV68_11110</name>
</gene>
<dbReference type="AlphaFoldDB" id="A0A922NZJ8"/>
<reference evidence="1 2" key="1">
    <citation type="submission" date="2014-06" db="EMBL/GenBank/DDBJ databases">
        <title>Rhizobium pelagicum/R2-400B4.</title>
        <authorList>
            <person name="Kimes N.E."/>
            <person name="Lopez-Perez M."/>
        </authorList>
    </citation>
    <scope>NUCLEOTIDE SEQUENCE [LARGE SCALE GENOMIC DNA]</scope>
    <source>
        <strain evidence="1 2">R2-400B4</strain>
    </source>
</reference>
<dbReference type="Proteomes" id="UP000052167">
    <property type="component" value="Unassembled WGS sequence"/>
</dbReference>
<accession>A0A922NZJ8</accession>
<protein>
    <submittedName>
        <fullName evidence="1">Uncharacterized protein</fullName>
    </submittedName>
</protein>
<organism evidence="1 2">
    <name type="scientific">Pseudorhizobium pelagicum</name>
    <dbReference type="NCBI Taxonomy" id="1509405"/>
    <lineage>
        <taxon>Bacteria</taxon>
        <taxon>Pseudomonadati</taxon>
        <taxon>Pseudomonadota</taxon>
        <taxon>Alphaproteobacteria</taxon>
        <taxon>Hyphomicrobiales</taxon>
        <taxon>Rhizobiaceae</taxon>
        <taxon>Rhizobium/Agrobacterium group</taxon>
        <taxon>Pseudorhizobium</taxon>
    </lineage>
</organism>
<comment type="caution">
    <text evidence="1">The sequence shown here is derived from an EMBL/GenBank/DDBJ whole genome shotgun (WGS) entry which is preliminary data.</text>
</comment>
<evidence type="ECO:0000313" key="1">
    <source>
        <dbReference type="EMBL" id="KEQ05393.1"/>
    </source>
</evidence>
<proteinExistence type="predicted"/>
<sequence>MPFPTKHGELLRSLPEDGIGVLVSHGECGKQEGAVKTIALWNSDQASSVDIVLNSFRADSVFAYVGDQPAPVLCKRVVAGGGTAFDTKCNLQAEGLAGQTQVEIYRVVGGKPSKPTALEIWFPSASE</sequence>
<keyword evidence="2" id="KW-1185">Reference proteome</keyword>
<evidence type="ECO:0000313" key="2">
    <source>
        <dbReference type="Proteomes" id="UP000052167"/>
    </source>
</evidence>